<dbReference type="STRING" id="745531.A0A0C3S7K1"/>
<dbReference type="PRINTS" id="PR00463">
    <property type="entry name" value="EP450I"/>
</dbReference>
<dbReference type="PROSITE" id="PS00086">
    <property type="entry name" value="CYTOCHROME_P450"/>
    <property type="match status" value="1"/>
</dbReference>
<dbReference type="InterPro" id="IPR050364">
    <property type="entry name" value="Cytochrome_P450_fung"/>
</dbReference>
<evidence type="ECO:0000313" key="16">
    <source>
        <dbReference type="Proteomes" id="UP000053257"/>
    </source>
</evidence>
<dbReference type="SUPFAM" id="SSF48264">
    <property type="entry name" value="Cytochrome P450"/>
    <property type="match status" value="1"/>
</dbReference>
<keyword evidence="7 13" id="KW-0479">Metal-binding</keyword>
<evidence type="ECO:0000256" key="6">
    <source>
        <dbReference type="ARBA" id="ARBA00022692"/>
    </source>
</evidence>
<organism evidence="15 16">
    <name type="scientific">Phlebiopsis gigantea (strain 11061_1 CR5-6)</name>
    <name type="common">White-rot fungus</name>
    <name type="synonym">Peniophora gigantea</name>
    <dbReference type="NCBI Taxonomy" id="745531"/>
    <lineage>
        <taxon>Eukaryota</taxon>
        <taxon>Fungi</taxon>
        <taxon>Dikarya</taxon>
        <taxon>Basidiomycota</taxon>
        <taxon>Agaricomycotina</taxon>
        <taxon>Agaricomycetes</taxon>
        <taxon>Polyporales</taxon>
        <taxon>Phanerochaetaceae</taxon>
        <taxon>Phlebiopsis</taxon>
    </lineage>
</organism>
<evidence type="ECO:0000256" key="13">
    <source>
        <dbReference type="PIRSR" id="PIRSR602401-1"/>
    </source>
</evidence>
<comment type="subcellular location">
    <subcellularLocation>
        <location evidence="2">Membrane</location>
        <topology evidence="2">Single-pass membrane protein</topology>
    </subcellularLocation>
</comment>
<dbReference type="GO" id="GO:0016020">
    <property type="term" value="C:membrane"/>
    <property type="evidence" value="ECO:0007669"/>
    <property type="project" value="UniProtKB-SubCell"/>
</dbReference>
<evidence type="ECO:0000256" key="8">
    <source>
        <dbReference type="ARBA" id="ARBA00022989"/>
    </source>
</evidence>
<dbReference type="HOGENOM" id="CLU_001570_2_3_1"/>
<dbReference type="EMBL" id="KN840439">
    <property type="protein sequence ID" value="KIP12486.1"/>
    <property type="molecule type" value="Genomic_DNA"/>
</dbReference>
<evidence type="ECO:0000256" key="1">
    <source>
        <dbReference type="ARBA" id="ARBA00001971"/>
    </source>
</evidence>
<evidence type="ECO:0000256" key="10">
    <source>
        <dbReference type="ARBA" id="ARBA00023004"/>
    </source>
</evidence>
<evidence type="ECO:0000256" key="4">
    <source>
        <dbReference type="ARBA" id="ARBA00010617"/>
    </source>
</evidence>
<comment type="similarity">
    <text evidence="4 14">Belongs to the cytochrome P450 family.</text>
</comment>
<evidence type="ECO:0000256" key="12">
    <source>
        <dbReference type="ARBA" id="ARBA00023136"/>
    </source>
</evidence>
<gene>
    <name evidence="15" type="ORF">PHLGIDRAFT_97847</name>
</gene>
<dbReference type="InterPro" id="IPR036396">
    <property type="entry name" value="Cyt_P450_sf"/>
</dbReference>
<keyword evidence="12" id="KW-0472">Membrane</keyword>
<protein>
    <recommendedName>
        <fullName evidence="17">Cytochrome P450</fullName>
    </recommendedName>
</protein>
<evidence type="ECO:0008006" key="17">
    <source>
        <dbReference type="Google" id="ProtNLM"/>
    </source>
</evidence>
<evidence type="ECO:0000313" key="15">
    <source>
        <dbReference type="EMBL" id="KIP12486.1"/>
    </source>
</evidence>
<dbReference type="Proteomes" id="UP000053257">
    <property type="component" value="Unassembled WGS sequence"/>
</dbReference>
<accession>A0A0C3S7K1</accession>
<evidence type="ECO:0000256" key="2">
    <source>
        <dbReference type="ARBA" id="ARBA00004167"/>
    </source>
</evidence>
<dbReference type="AlphaFoldDB" id="A0A0C3S7K1"/>
<keyword evidence="16" id="KW-1185">Reference proteome</keyword>
<keyword evidence="8" id="KW-1133">Transmembrane helix</keyword>
<proteinExistence type="inferred from homology"/>
<sequence>MALSPSVVGVCTVVVVLVGWMYTKCTRNKLPCPPGPPGLPIIGNLLDIPENPAWYKYMSWSEEYNSDLIRLNVLGSNILVANTLEVASDLLEKRSANYSDRHEMTMLNELCGYGWGLAFQRYGGPWRDARRLLRQEFDTEAAKKWRPTEEKASHVLLRNLLEKPSDVLNHLRHMAGAEIMEISYGIDVEPHDDPYILTAERAVECISATTNAGSYLVDALPILKYVPEWVPGANFQKEARLWKASVMEMLHKPFNVVKAQIAAGVAHDCAMTAIIKSDAFKNASDKEYMEDVLRSAVGSMYTGGADTTVSALGSFFLAMVLYPEVQTKAQAEIDSVCAGRLPEFSDLPLLPYVEAVVKEALRWHPVVPLDVPHRSTKDDIYNGYFIPAGSLVVANTWAILHDEEVYSDPLRFNPDRFMKDGELDPHVRDPRVAAFGFGRRVCVGRHMAYDSMWMAIVSTLATFDIEKAKDESGAPITPREDYHEAFLCYPKPFPCVATPRSAEHRALIELCHCQ</sequence>
<keyword evidence="11 14" id="KW-0503">Monooxygenase</keyword>
<keyword evidence="5 13" id="KW-0349">Heme</keyword>
<dbReference type="GO" id="GO:0016705">
    <property type="term" value="F:oxidoreductase activity, acting on paired donors, with incorporation or reduction of molecular oxygen"/>
    <property type="evidence" value="ECO:0007669"/>
    <property type="project" value="InterPro"/>
</dbReference>
<reference evidence="15 16" key="1">
    <citation type="journal article" date="2014" name="PLoS Genet.">
        <title>Analysis of the Phlebiopsis gigantea genome, transcriptome and secretome provides insight into its pioneer colonization strategies of wood.</title>
        <authorList>
            <person name="Hori C."/>
            <person name="Ishida T."/>
            <person name="Igarashi K."/>
            <person name="Samejima M."/>
            <person name="Suzuki H."/>
            <person name="Master E."/>
            <person name="Ferreira P."/>
            <person name="Ruiz-Duenas F.J."/>
            <person name="Held B."/>
            <person name="Canessa P."/>
            <person name="Larrondo L.F."/>
            <person name="Schmoll M."/>
            <person name="Druzhinina I.S."/>
            <person name="Kubicek C.P."/>
            <person name="Gaskell J.A."/>
            <person name="Kersten P."/>
            <person name="St John F."/>
            <person name="Glasner J."/>
            <person name="Sabat G."/>
            <person name="Splinter BonDurant S."/>
            <person name="Syed K."/>
            <person name="Yadav J."/>
            <person name="Mgbeahuruike A.C."/>
            <person name="Kovalchuk A."/>
            <person name="Asiegbu F.O."/>
            <person name="Lackner G."/>
            <person name="Hoffmeister D."/>
            <person name="Rencoret J."/>
            <person name="Gutierrez A."/>
            <person name="Sun H."/>
            <person name="Lindquist E."/>
            <person name="Barry K."/>
            <person name="Riley R."/>
            <person name="Grigoriev I.V."/>
            <person name="Henrissat B."/>
            <person name="Kues U."/>
            <person name="Berka R.M."/>
            <person name="Martinez A.T."/>
            <person name="Covert S.F."/>
            <person name="Blanchette R.A."/>
            <person name="Cullen D."/>
        </authorList>
    </citation>
    <scope>NUCLEOTIDE SEQUENCE [LARGE SCALE GENOMIC DNA]</scope>
    <source>
        <strain evidence="15 16">11061_1 CR5-6</strain>
    </source>
</reference>
<dbReference type="Pfam" id="PF00067">
    <property type="entry name" value="p450"/>
    <property type="match status" value="1"/>
</dbReference>
<comment type="pathway">
    <text evidence="3">Secondary metabolite biosynthesis.</text>
</comment>
<dbReference type="CDD" id="cd11065">
    <property type="entry name" value="CYP64-like"/>
    <property type="match status" value="1"/>
</dbReference>
<evidence type="ECO:0000256" key="3">
    <source>
        <dbReference type="ARBA" id="ARBA00005179"/>
    </source>
</evidence>
<comment type="cofactor">
    <cofactor evidence="1 13">
        <name>heme</name>
        <dbReference type="ChEBI" id="CHEBI:30413"/>
    </cofactor>
</comment>
<keyword evidence="10 13" id="KW-0408">Iron</keyword>
<dbReference type="Gene3D" id="1.10.630.10">
    <property type="entry name" value="Cytochrome P450"/>
    <property type="match status" value="1"/>
</dbReference>
<keyword evidence="9 14" id="KW-0560">Oxidoreductase</keyword>
<evidence type="ECO:0000256" key="14">
    <source>
        <dbReference type="RuleBase" id="RU000461"/>
    </source>
</evidence>
<dbReference type="PRINTS" id="PR00385">
    <property type="entry name" value="P450"/>
</dbReference>
<dbReference type="InterPro" id="IPR002401">
    <property type="entry name" value="Cyt_P450_E_grp-I"/>
</dbReference>
<dbReference type="PANTHER" id="PTHR46300">
    <property type="entry name" value="P450, PUTATIVE (EUROFUNG)-RELATED-RELATED"/>
    <property type="match status" value="1"/>
</dbReference>
<dbReference type="InterPro" id="IPR001128">
    <property type="entry name" value="Cyt_P450"/>
</dbReference>
<feature type="binding site" description="axial binding residue" evidence="13">
    <location>
        <position position="442"/>
    </location>
    <ligand>
        <name>heme</name>
        <dbReference type="ChEBI" id="CHEBI:30413"/>
    </ligand>
    <ligandPart>
        <name>Fe</name>
        <dbReference type="ChEBI" id="CHEBI:18248"/>
    </ligandPart>
</feature>
<dbReference type="GO" id="GO:0020037">
    <property type="term" value="F:heme binding"/>
    <property type="evidence" value="ECO:0007669"/>
    <property type="project" value="InterPro"/>
</dbReference>
<dbReference type="GO" id="GO:0004497">
    <property type="term" value="F:monooxygenase activity"/>
    <property type="evidence" value="ECO:0007669"/>
    <property type="project" value="UniProtKB-KW"/>
</dbReference>
<keyword evidence="6" id="KW-0812">Transmembrane</keyword>
<evidence type="ECO:0000256" key="11">
    <source>
        <dbReference type="ARBA" id="ARBA00023033"/>
    </source>
</evidence>
<dbReference type="InterPro" id="IPR017972">
    <property type="entry name" value="Cyt_P450_CS"/>
</dbReference>
<evidence type="ECO:0000256" key="9">
    <source>
        <dbReference type="ARBA" id="ARBA00023002"/>
    </source>
</evidence>
<evidence type="ECO:0000256" key="7">
    <source>
        <dbReference type="ARBA" id="ARBA00022723"/>
    </source>
</evidence>
<name>A0A0C3S7K1_PHLG1</name>
<dbReference type="GO" id="GO:0005506">
    <property type="term" value="F:iron ion binding"/>
    <property type="evidence" value="ECO:0007669"/>
    <property type="project" value="InterPro"/>
</dbReference>
<evidence type="ECO:0000256" key="5">
    <source>
        <dbReference type="ARBA" id="ARBA00022617"/>
    </source>
</evidence>
<dbReference type="OrthoDB" id="2789670at2759"/>
<dbReference type="PANTHER" id="PTHR46300:SF7">
    <property type="entry name" value="P450, PUTATIVE (EUROFUNG)-RELATED"/>
    <property type="match status" value="1"/>
</dbReference>